<gene>
    <name evidence="1" type="ORF">GTO89_06340</name>
</gene>
<accession>A0A845LIH1</accession>
<reference evidence="1 2" key="1">
    <citation type="submission" date="2020-01" db="EMBL/GenBank/DDBJ databases">
        <title>Whole genome sequence of Heliobacterium gestii DSM 11169.</title>
        <authorList>
            <person name="Kyndt J.A."/>
            <person name="Meyer T.E."/>
        </authorList>
    </citation>
    <scope>NUCLEOTIDE SEQUENCE [LARGE SCALE GENOMIC DNA]</scope>
    <source>
        <strain evidence="1 2">DSM 11169</strain>
    </source>
</reference>
<dbReference type="RefSeq" id="WP_161261210.1">
    <property type="nucleotide sequence ID" value="NZ_JAFBDC010000003.1"/>
</dbReference>
<keyword evidence="2" id="KW-1185">Reference proteome</keyword>
<dbReference type="OrthoDB" id="95576at2"/>
<comment type="caution">
    <text evidence="1">The sequence shown here is derived from an EMBL/GenBank/DDBJ whole genome shotgun (WGS) entry which is preliminary data.</text>
</comment>
<evidence type="ECO:0000313" key="2">
    <source>
        <dbReference type="Proteomes" id="UP000471031"/>
    </source>
</evidence>
<name>A0A845LIH1_HELGE</name>
<dbReference type="EMBL" id="WXEX01000004">
    <property type="protein sequence ID" value="MZP42656.1"/>
    <property type="molecule type" value="Genomic_DNA"/>
</dbReference>
<organism evidence="1 2">
    <name type="scientific">Heliomicrobium gestii</name>
    <name type="common">Heliobacterium gestii</name>
    <dbReference type="NCBI Taxonomy" id="2699"/>
    <lineage>
        <taxon>Bacteria</taxon>
        <taxon>Bacillati</taxon>
        <taxon>Bacillota</taxon>
        <taxon>Clostridia</taxon>
        <taxon>Eubacteriales</taxon>
        <taxon>Heliobacteriaceae</taxon>
        <taxon>Heliomicrobium</taxon>
    </lineage>
</organism>
<evidence type="ECO:0000313" key="1">
    <source>
        <dbReference type="EMBL" id="MZP42656.1"/>
    </source>
</evidence>
<sequence length="129" mass="13843">MTVSRLIELVRQQGAASNSRGMELATVIAPPPGLVIRIDNMALTLDGDDLIVCESLLEHEIDYTTTPQLAGSEMTLAGGGPHRHDVTAVTIQEQTMILHSRLKAGDRVAVLALPGEQQYLVFDKVVIAG</sequence>
<dbReference type="Proteomes" id="UP000471031">
    <property type="component" value="Unassembled WGS sequence"/>
</dbReference>
<dbReference type="InterPro" id="IPR022555">
    <property type="entry name" value="DUF2577"/>
</dbReference>
<protein>
    <submittedName>
        <fullName evidence="1">DUF2577 domain-containing protein</fullName>
    </submittedName>
</protein>
<dbReference type="Pfam" id="PF10844">
    <property type="entry name" value="DUF2577"/>
    <property type="match status" value="1"/>
</dbReference>
<dbReference type="AlphaFoldDB" id="A0A845LIH1"/>
<proteinExistence type="predicted"/>